<organism evidence="2 3">
    <name type="scientific">Dactylosporangium sucinum</name>
    <dbReference type="NCBI Taxonomy" id="1424081"/>
    <lineage>
        <taxon>Bacteria</taxon>
        <taxon>Bacillati</taxon>
        <taxon>Actinomycetota</taxon>
        <taxon>Actinomycetes</taxon>
        <taxon>Micromonosporales</taxon>
        <taxon>Micromonosporaceae</taxon>
        <taxon>Dactylosporangium</taxon>
    </lineage>
</organism>
<dbReference type="RefSeq" id="WP_190251866.1">
    <property type="nucleotide sequence ID" value="NZ_BMPI01000021.1"/>
</dbReference>
<sequence length="86" mass="9186">MTIIPQTAPLWLATSADDEIVAGRVIGWQTGHVQPLPLVAWTDETGRLHRVGTPVHPVVWLGETRGEAVESAARETRPAASGSGRP</sequence>
<protein>
    <submittedName>
        <fullName evidence="2">Uncharacterized protein</fullName>
    </submittedName>
</protein>
<dbReference type="Proteomes" id="UP000642070">
    <property type="component" value="Unassembled WGS sequence"/>
</dbReference>
<comment type="caution">
    <text evidence="2">The sequence shown here is derived from an EMBL/GenBank/DDBJ whole genome shotgun (WGS) entry which is preliminary data.</text>
</comment>
<gene>
    <name evidence="2" type="ORF">GCM10007977_044940</name>
</gene>
<reference evidence="2" key="2">
    <citation type="submission" date="2020-09" db="EMBL/GenBank/DDBJ databases">
        <authorList>
            <person name="Sun Q."/>
            <person name="Ohkuma M."/>
        </authorList>
    </citation>
    <scope>NUCLEOTIDE SEQUENCE</scope>
    <source>
        <strain evidence="2">JCM 19831</strain>
    </source>
</reference>
<reference evidence="2" key="1">
    <citation type="journal article" date="2014" name="Int. J. Syst. Evol. Microbiol.">
        <title>Complete genome sequence of Corynebacterium casei LMG S-19264T (=DSM 44701T), isolated from a smear-ripened cheese.</title>
        <authorList>
            <consortium name="US DOE Joint Genome Institute (JGI-PGF)"/>
            <person name="Walter F."/>
            <person name="Albersmeier A."/>
            <person name="Kalinowski J."/>
            <person name="Ruckert C."/>
        </authorList>
    </citation>
    <scope>NUCLEOTIDE SEQUENCE</scope>
    <source>
        <strain evidence="2">JCM 19831</strain>
    </source>
</reference>
<feature type="compositionally biased region" description="Basic and acidic residues" evidence="1">
    <location>
        <begin position="67"/>
        <end position="77"/>
    </location>
</feature>
<dbReference type="EMBL" id="BMPI01000021">
    <property type="protein sequence ID" value="GGM38494.1"/>
    <property type="molecule type" value="Genomic_DNA"/>
</dbReference>
<dbReference type="AlphaFoldDB" id="A0A917WXA1"/>
<accession>A0A917WXA1</accession>
<evidence type="ECO:0000256" key="1">
    <source>
        <dbReference type="SAM" id="MobiDB-lite"/>
    </source>
</evidence>
<evidence type="ECO:0000313" key="3">
    <source>
        <dbReference type="Proteomes" id="UP000642070"/>
    </source>
</evidence>
<name>A0A917WXA1_9ACTN</name>
<keyword evidence="3" id="KW-1185">Reference proteome</keyword>
<feature type="region of interest" description="Disordered" evidence="1">
    <location>
        <begin position="67"/>
        <end position="86"/>
    </location>
</feature>
<proteinExistence type="predicted"/>
<evidence type="ECO:0000313" key="2">
    <source>
        <dbReference type="EMBL" id="GGM38494.1"/>
    </source>
</evidence>